<dbReference type="Gene3D" id="3.40.50.150">
    <property type="entry name" value="Vaccinia Virus protein VP39"/>
    <property type="match status" value="1"/>
</dbReference>
<evidence type="ECO:0000256" key="1">
    <source>
        <dbReference type="ARBA" id="ARBA00022603"/>
    </source>
</evidence>
<evidence type="ECO:0000313" key="4">
    <source>
        <dbReference type="EMBL" id="CDL84149.1"/>
    </source>
</evidence>
<dbReference type="Proteomes" id="UP000019202">
    <property type="component" value="Unassembled WGS sequence"/>
</dbReference>
<accession>W1J0A9</accession>
<dbReference type="InterPro" id="IPR029063">
    <property type="entry name" value="SAM-dependent_MTases_sf"/>
</dbReference>
<proteinExistence type="predicted"/>
<dbReference type="Pfam" id="PF13649">
    <property type="entry name" value="Methyltransf_25"/>
    <property type="match status" value="1"/>
</dbReference>
<keyword evidence="2" id="KW-0808">Transferase</keyword>
<evidence type="ECO:0000313" key="5">
    <source>
        <dbReference type="Proteomes" id="UP000019202"/>
    </source>
</evidence>
<dbReference type="GO" id="GO:0008168">
    <property type="term" value="F:methyltransferase activity"/>
    <property type="evidence" value="ECO:0007669"/>
    <property type="project" value="UniProtKB-KW"/>
</dbReference>
<dbReference type="SUPFAM" id="SSF53335">
    <property type="entry name" value="S-adenosyl-L-methionine-dependent methyltransferases"/>
    <property type="match status" value="1"/>
</dbReference>
<dbReference type="EMBL" id="CBXF010000099">
    <property type="protein sequence ID" value="CDL84149.1"/>
    <property type="molecule type" value="Genomic_DNA"/>
</dbReference>
<sequence length="245" mass="28291">MKNEESYDSIGESYIQITETIPQRKIEVQTILDMLGDVKGKSILDLACGFGYYGRELRKNGASKVIGVDISEKMIEIAREKSRINGDDIEFYVIDVRNMGSFGKFDIVNAVWLFNYATSIANLEKMFQVIANNLKLSGKLISYTIEPDYQLSKGNCTPYGINILKEENWNGGFRYKAEYVSTPPVPFTFYKWSREQYELTSKKSGFKSFEWRKPLILNSDIEKYPEGFWDTYQNNCLQTGFICQF</sequence>
<evidence type="ECO:0000256" key="2">
    <source>
        <dbReference type="ARBA" id="ARBA00022679"/>
    </source>
</evidence>
<reference evidence="4" key="1">
    <citation type="submission" date="2013-11" db="EMBL/GenBank/DDBJ databases">
        <title>Draft genome sequence and annotation of the entomopathogenic bacteria, Xenorhabdus cabanillasi strain JM26 and Xenorhabdus szentirmai strain DSM 16338.</title>
        <authorList>
            <person name="Gualtieri M."/>
            <person name="Ogier J.C."/>
            <person name="Pages S."/>
            <person name="Givaudan A."/>
            <person name="Gaudriault S."/>
        </authorList>
    </citation>
    <scope>NUCLEOTIDE SEQUENCE [LARGE SCALE GENOMIC DNA]</scope>
    <source>
        <strain evidence="4">DSM 16338</strain>
    </source>
</reference>
<dbReference type="InterPro" id="IPR041698">
    <property type="entry name" value="Methyltransf_25"/>
</dbReference>
<feature type="domain" description="Methyltransferase" evidence="3">
    <location>
        <begin position="43"/>
        <end position="138"/>
    </location>
</feature>
<dbReference type="CDD" id="cd02440">
    <property type="entry name" value="AdoMet_MTases"/>
    <property type="match status" value="1"/>
</dbReference>
<dbReference type="RefSeq" id="WP_038240039.1">
    <property type="nucleotide sequence ID" value="NZ_CAWLWS010000099.1"/>
</dbReference>
<comment type="caution">
    <text evidence="4">The sequence shown here is derived from an EMBL/GenBank/DDBJ whole genome shotgun (WGS) entry which is preliminary data.</text>
</comment>
<protein>
    <submittedName>
        <fullName evidence="4">Trp-1</fullName>
    </submittedName>
</protein>
<keyword evidence="5" id="KW-1185">Reference proteome</keyword>
<gene>
    <name evidence="4" type="ORF">XSR1_40178</name>
</gene>
<dbReference type="STRING" id="1427518.XSR1_40178"/>
<dbReference type="PANTHER" id="PTHR43861:SF1">
    <property type="entry name" value="TRANS-ACONITATE 2-METHYLTRANSFERASE"/>
    <property type="match status" value="1"/>
</dbReference>
<evidence type="ECO:0000259" key="3">
    <source>
        <dbReference type="Pfam" id="PF13649"/>
    </source>
</evidence>
<dbReference type="GO" id="GO:0032259">
    <property type="term" value="P:methylation"/>
    <property type="evidence" value="ECO:0007669"/>
    <property type="project" value="UniProtKB-KW"/>
</dbReference>
<keyword evidence="1" id="KW-0489">Methyltransferase</keyword>
<name>W1J0A9_9GAMM</name>
<dbReference type="OrthoDB" id="9791837at2"/>
<dbReference type="PANTHER" id="PTHR43861">
    <property type="entry name" value="TRANS-ACONITATE 2-METHYLTRANSFERASE-RELATED"/>
    <property type="match status" value="1"/>
</dbReference>
<organism evidence="4 5">
    <name type="scientific">Xenorhabdus szentirmaii DSM 16338</name>
    <dbReference type="NCBI Taxonomy" id="1427518"/>
    <lineage>
        <taxon>Bacteria</taxon>
        <taxon>Pseudomonadati</taxon>
        <taxon>Pseudomonadota</taxon>
        <taxon>Gammaproteobacteria</taxon>
        <taxon>Enterobacterales</taxon>
        <taxon>Morganellaceae</taxon>
        <taxon>Xenorhabdus</taxon>
    </lineage>
</organism>
<dbReference type="AlphaFoldDB" id="W1J0A9"/>
<dbReference type="GeneID" id="97125550"/>